<sequence>MTTDVFDVTIGLLILGCVIILFLAAVYAIIWDAKTSGIRAARGEAVTLKKLLKNPGALILAVFFAIVVGVMLIPAMGFVLFFILWIIYAVMREYFKQKELKKIRKNESTVL</sequence>
<organism evidence="2 3">
    <name type="scientific">Methanimicrococcus blatticola</name>
    <dbReference type="NCBI Taxonomy" id="91560"/>
    <lineage>
        <taxon>Archaea</taxon>
        <taxon>Methanobacteriati</taxon>
        <taxon>Methanobacteriota</taxon>
        <taxon>Stenosarchaea group</taxon>
        <taxon>Methanomicrobia</taxon>
        <taxon>Methanosarcinales</taxon>
        <taxon>Methanosarcinaceae</taxon>
        <taxon>Methanimicrococcus</taxon>
    </lineage>
</organism>
<evidence type="ECO:0000256" key="1">
    <source>
        <dbReference type="SAM" id="Phobius"/>
    </source>
</evidence>
<accession>A0A484F2D4</accession>
<feature type="transmembrane region" description="Helical" evidence="1">
    <location>
        <begin position="6"/>
        <end position="30"/>
    </location>
</feature>
<dbReference type="EMBL" id="SNYS01000010">
    <property type="protein sequence ID" value="TDQ67800.1"/>
    <property type="molecule type" value="Genomic_DNA"/>
</dbReference>
<feature type="transmembrane region" description="Helical" evidence="1">
    <location>
        <begin position="51"/>
        <end position="72"/>
    </location>
</feature>
<evidence type="ECO:0000313" key="2">
    <source>
        <dbReference type="EMBL" id="TDQ67800.1"/>
    </source>
</evidence>
<evidence type="ECO:0000313" key="3">
    <source>
        <dbReference type="Proteomes" id="UP000294855"/>
    </source>
</evidence>
<comment type="caution">
    <text evidence="2">The sequence shown here is derived from an EMBL/GenBank/DDBJ whole genome shotgun (WGS) entry which is preliminary data.</text>
</comment>
<keyword evidence="3" id="KW-1185">Reference proteome</keyword>
<reference evidence="2 3" key="1">
    <citation type="submission" date="2019-03" db="EMBL/GenBank/DDBJ databases">
        <title>Genomic Encyclopedia of Type Strains, Phase IV (KMG-IV): sequencing the most valuable type-strain genomes for metagenomic binning, comparative biology and taxonomic classification.</title>
        <authorList>
            <person name="Goeker M."/>
        </authorList>
    </citation>
    <scope>NUCLEOTIDE SEQUENCE [LARGE SCALE GENOMIC DNA]</scope>
    <source>
        <strain evidence="2 3">DSM 13328</strain>
    </source>
</reference>
<keyword evidence="1" id="KW-0472">Membrane</keyword>
<keyword evidence="1" id="KW-0812">Transmembrane</keyword>
<dbReference type="Proteomes" id="UP000294855">
    <property type="component" value="Unassembled WGS sequence"/>
</dbReference>
<keyword evidence="1" id="KW-1133">Transmembrane helix</keyword>
<proteinExistence type="predicted"/>
<dbReference type="AlphaFoldDB" id="A0A484F2D4"/>
<gene>
    <name evidence="2" type="ORF">C7391_1353</name>
</gene>
<dbReference type="RefSeq" id="WP_133517806.1">
    <property type="nucleotide sequence ID" value="NZ_JAHDUW010000001.1"/>
</dbReference>
<protein>
    <submittedName>
        <fullName evidence="2">Uncharacterized protein</fullName>
    </submittedName>
</protein>
<name>A0A484F2D4_9EURY</name>